<name>A0A4Y8SG44_9SPHI</name>
<accession>A0A4Y8SG44</accession>
<keyword evidence="3" id="KW-1185">Reference proteome</keyword>
<evidence type="ECO:0000259" key="1">
    <source>
        <dbReference type="Pfam" id="PF18962"/>
    </source>
</evidence>
<evidence type="ECO:0000313" key="3">
    <source>
        <dbReference type="Proteomes" id="UP000297540"/>
    </source>
</evidence>
<sequence>MAAGGTLITGNDDGISSSGATGSIQTATRLFNVAGNYTYNGDNAQSIGTGLPTTVNNLTIDNTQGATMPPASVSYTINGALSLLNGDLDMGTNDLVTGAGFTNNGTGTLHTQSISSAPLTAGKTWNIPVDYNSSTAQTAVTGTYSDLLFSGPGVKTTSSGTISVMGNWTSSDGKIDLVTNGTTVLFNGTTQDLNDDGSDDGNGVVFKNVTFGNSGTKTLVTGTYSISNSGLLTMAGSAVLAANGNLTVTSDSLGNGNIGPIAGSADITGNVNVQTLITGGNIDINRGTRTISTPINDAALASKTFQQLQNYTLITGPGNVKNGFDLGGTSTPNAVTLQTYNEPAYTTNIYTPLPNIYQSATPGKGYLFFYRGDRSNISSKLNAPFDAPGDVTVTYTGPINKGNVTMAGLTNTHNVGDPVNGYNLLGNPCPSTIDWETVLANSSNMDNLIITIKPGGGSAQYFNGVSTNGGSRYIQTGQGFYVKVADASNTGSVNFTESSKANSSPSRLLSLPANNKQTLNAVPITTFLRMTLKDGKSSDETTVVFRDEFSETAKDDALYFSGGAVTLSTLSSDARSLAINFMPAISKVTQLKLSVNATASSKVTLLFTDISALAGAQVVLKDNFTGTITPVTQNTSYSFNIDKSNPATYGTARLILMFGTPPPPVLPFQLVSFTAQKNTTVAHLAWTAKNETNNVSFDVQRGLDSLSLTTISTVLSKRDTSLSSYSFTDNAPINGLNSYRLKQTNADGSYTYSNVLKLDFTVAAPVSLTAYPNPTTSIINISSQSIGNKVVNVAVYNTMGLTVLATRTSGANGIITYDVSQLGQGVYFVDLTDATTAAFLGHVKFIKQ</sequence>
<dbReference type="AlphaFoldDB" id="A0A4Y8SG44"/>
<comment type="caution">
    <text evidence="2">The sequence shown here is derived from an EMBL/GenBank/DDBJ whole genome shotgun (WGS) entry which is preliminary data.</text>
</comment>
<proteinExistence type="predicted"/>
<dbReference type="Proteomes" id="UP000297540">
    <property type="component" value="Unassembled WGS sequence"/>
</dbReference>
<feature type="domain" description="Secretion system C-terminal sorting" evidence="1">
    <location>
        <begin position="771"/>
        <end position="836"/>
    </location>
</feature>
<dbReference type="Pfam" id="PF18962">
    <property type="entry name" value="Por_Secre_tail"/>
    <property type="match status" value="1"/>
</dbReference>
<organism evidence="2 3">
    <name type="scientific">Mucilaginibacter psychrotolerans</name>
    <dbReference type="NCBI Taxonomy" id="1524096"/>
    <lineage>
        <taxon>Bacteria</taxon>
        <taxon>Pseudomonadati</taxon>
        <taxon>Bacteroidota</taxon>
        <taxon>Sphingobacteriia</taxon>
        <taxon>Sphingobacteriales</taxon>
        <taxon>Sphingobacteriaceae</taxon>
        <taxon>Mucilaginibacter</taxon>
    </lineage>
</organism>
<gene>
    <name evidence="2" type="ORF">E2R66_13070</name>
</gene>
<reference evidence="2 3" key="1">
    <citation type="journal article" date="2017" name="Int. J. Syst. Evol. Microbiol.">
        <title>Mucilaginibacterpsychrotolerans sp. nov., isolated from peatlands.</title>
        <authorList>
            <person name="Deng Y."/>
            <person name="Shen L."/>
            <person name="Xu B."/>
            <person name="Liu Y."/>
            <person name="Gu Z."/>
            <person name="Liu H."/>
            <person name="Zhou Y."/>
        </authorList>
    </citation>
    <scope>NUCLEOTIDE SEQUENCE [LARGE SCALE GENOMIC DNA]</scope>
    <source>
        <strain evidence="2 3">NH7-4</strain>
    </source>
</reference>
<dbReference type="EMBL" id="SOZE01000011">
    <property type="protein sequence ID" value="TFF37356.1"/>
    <property type="molecule type" value="Genomic_DNA"/>
</dbReference>
<dbReference type="InterPro" id="IPR026444">
    <property type="entry name" value="Secre_tail"/>
</dbReference>
<dbReference type="NCBIfam" id="TIGR04183">
    <property type="entry name" value="Por_Secre_tail"/>
    <property type="match status" value="1"/>
</dbReference>
<dbReference type="RefSeq" id="WP_133231125.1">
    <property type="nucleotide sequence ID" value="NZ_SOZE01000011.1"/>
</dbReference>
<protein>
    <submittedName>
        <fullName evidence="2">T9SS type A sorting domain-containing protein</fullName>
    </submittedName>
</protein>
<evidence type="ECO:0000313" key="2">
    <source>
        <dbReference type="EMBL" id="TFF37356.1"/>
    </source>
</evidence>
<dbReference type="OrthoDB" id="101122at2"/>